<gene>
    <name evidence="4" type="primary">TCOF1</name>
</gene>
<feature type="compositionally biased region" description="Low complexity" evidence="1">
    <location>
        <begin position="246"/>
        <end position="255"/>
    </location>
</feature>
<dbReference type="GeneID" id="103266116"/>
<dbReference type="RefSeq" id="XP_021571021.1">
    <property type="nucleotide sequence ID" value="XM_021715346.1"/>
</dbReference>
<feature type="compositionally biased region" description="Polar residues" evidence="1">
    <location>
        <begin position="558"/>
        <end position="577"/>
    </location>
</feature>
<keyword evidence="3" id="KW-1185">Reference proteome</keyword>
<dbReference type="GO" id="GO:0003723">
    <property type="term" value="F:RNA binding"/>
    <property type="evidence" value="ECO:0007669"/>
    <property type="project" value="TreeGrafter"/>
</dbReference>
<evidence type="ECO:0000256" key="1">
    <source>
        <dbReference type="SAM" id="MobiDB-lite"/>
    </source>
</evidence>
<reference evidence="4" key="1">
    <citation type="submission" date="2025-08" db="UniProtKB">
        <authorList>
            <consortium name="RefSeq"/>
        </authorList>
    </citation>
    <scope>IDENTIFICATION</scope>
</reference>
<feature type="compositionally biased region" description="Polar residues" evidence="1">
    <location>
        <begin position="1049"/>
        <end position="1066"/>
    </location>
</feature>
<feature type="region of interest" description="Disordered" evidence="1">
    <location>
        <begin position="1277"/>
        <end position="1429"/>
    </location>
</feature>
<dbReference type="InterPro" id="IPR017859">
    <property type="entry name" value="Treacle"/>
</dbReference>
<dbReference type="KEGG" id="csyr:103266116"/>
<dbReference type="InterPro" id="IPR003993">
    <property type="entry name" value="Treacle_dom"/>
</dbReference>
<accession>A0A3Q0E627</accession>
<feature type="compositionally biased region" description="Acidic residues" evidence="1">
    <location>
        <begin position="853"/>
        <end position="867"/>
    </location>
</feature>
<dbReference type="GO" id="GO:0042790">
    <property type="term" value="P:nucleolar large rRNA transcription by RNA polymerase I"/>
    <property type="evidence" value="ECO:0007669"/>
    <property type="project" value="TreeGrafter"/>
</dbReference>
<feature type="compositionally biased region" description="Low complexity" evidence="1">
    <location>
        <begin position="768"/>
        <end position="794"/>
    </location>
</feature>
<name>A0A3Q0E627_CARSF</name>
<feature type="compositionally biased region" description="Low complexity" evidence="1">
    <location>
        <begin position="578"/>
        <end position="591"/>
    </location>
</feature>
<dbReference type="Proteomes" id="UP000189704">
    <property type="component" value="Unplaced"/>
</dbReference>
<dbReference type="PANTHER" id="PTHR20787:SF10">
    <property type="entry name" value="TREACLE PROTEIN"/>
    <property type="match status" value="1"/>
</dbReference>
<feature type="compositionally biased region" description="Polar residues" evidence="1">
    <location>
        <begin position="145"/>
        <end position="162"/>
    </location>
</feature>
<dbReference type="STRING" id="1868482.ENSTSYP00000014474"/>
<feature type="compositionally biased region" description="Low complexity" evidence="1">
    <location>
        <begin position="643"/>
        <end position="662"/>
    </location>
</feature>
<dbReference type="GO" id="GO:0097110">
    <property type="term" value="F:scaffold protein binding"/>
    <property type="evidence" value="ECO:0007669"/>
    <property type="project" value="TreeGrafter"/>
</dbReference>
<organism evidence="3 4">
    <name type="scientific">Carlito syrichta</name>
    <name type="common">Philippine tarsier</name>
    <name type="synonym">Tarsius syrichta</name>
    <dbReference type="NCBI Taxonomy" id="1868482"/>
    <lineage>
        <taxon>Eukaryota</taxon>
        <taxon>Metazoa</taxon>
        <taxon>Chordata</taxon>
        <taxon>Craniata</taxon>
        <taxon>Vertebrata</taxon>
        <taxon>Euteleostomi</taxon>
        <taxon>Mammalia</taxon>
        <taxon>Eutheria</taxon>
        <taxon>Euarchontoglires</taxon>
        <taxon>Primates</taxon>
        <taxon>Haplorrhini</taxon>
        <taxon>Tarsiiformes</taxon>
        <taxon>Tarsiidae</taxon>
        <taxon>Carlito</taxon>
    </lineage>
</organism>
<feature type="compositionally biased region" description="Low complexity" evidence="1">
    <location>
        <begin position="839"/>
        <end position="848"/>
    </location>
</feature>
<feature type="domain" description="Treacle protein" evidence="2">
    <location>
        <begin position="251"/>
        <end position="357"/>
    </location>
</feature>
<feature type="compositionally biased region" description="Polar residues" evidence="1">
    <location>
        <begin position="1077"/>
        <end position="1089"/>
    </location>
</feature>
<dbReference type="Pfam" id="PF03546">
    <property type="entry name" value="Treacle"/>
    <property type="match status" value="2"/>
</dbReference>
<dbReference type="PANTHER" id="PTHR20787">
    <property type="entry name" value="TREACLE"/>
    <property type="match status" value="1"/>
</dbReference>
<feature type="compositionally biased region" description="Basic residues" evidence="1">
    <location>
        <begin position="1379"/>
        <end position="1405"/>
    </location>
</feature>
<feature type="compositionally biased region" description="Polar residues" evidence="1">
    <location>
        <begin position="819"/>
        <end position="832"/>
    </location>
</feature>
<feature type="compositionally biased region" description="Acidic residues" evidence="1">
    <location>
        <begin position="464"/>
        <end position="478"/>
    </location>
</feature>
<evidence type="ECO:0000313" key="4">
    <source>
        <dbReference type="RefSeq" id="XP_021571021.1"/>
    </source>
</evidence>
<proteinExistence type="predicted"/>
<feature type="compositionally biased region" description="Basic and acidic residues" evidence="1">
    <location>
        <begin position="1277"/>
        <end position="1288"/>
    </location>
</feature>
<dbReference type="PRINTS" id="PR01503">
    <property type="entry name" value="TREACLE"/>
</dbReference>
<sequence>MRPSPGAPGGETGARPTVELELRPLAKIFLAQPVTLLEIYTHWQQTSELGRKRKAEGDAALQAKKARVSDPISSSESSEEEEEEEAEAKTTKATLKPACTNSSTLAIGLPSSMKEKATTKTEKGSRTGNSMPHPVSGKTVAHLLSGSSPRKSTEPSANTVLVSETEEEGSVPVRGATAKPGLVSAGQASSSSEDSNSSSDETDVEVKPSVKPAQVRAPPAPSKASPVGRTAPALGKVGSAGPQVRGGALPPAKGPGKSGEKTESSEEPSGSEEEAPAGTPRQVKASEKTLQVGAAPAPAKGTLGRGAAPNPPGRAAPATTPAQVGKQEEDSESSSKEESDSEEETPAAAASLQVRPREGDPVWPGPPRRPPGKAVPPCARAQAHLIPQPPPSTWHDAICPVSSRLPSGLLALILFLQAKPSGKTPQLRAASAPSKESPRKGAAPAPPGKAKPAAAQAQVGKQEEDSESSSDEESDSEGEGPAARTPAGSAAQAKPSGKTFQVSPAPTLPVGSSGKGASPALPRMAVPVAAQVQAGKQGEDLGSSSEESDSEDEAPTLVTPSQAKPSGKTLQVKATSSPAKGPAQKAGPAAPLVKTERPEEDSESSEESSGNEVEAPATMAPAQAKPVLKTPQPKASPRKGTVSANASAKAAPRKAGAAASSACPPPAATRGTHRPEQGSSSSEESESEKEETMSAVMVGQAKPVGKGPQAKAASAPAKGPSGKGAIPGLPGKTGLIVAQVKTEAQEDSESSEEESDSEDASVTPAQVKASVKSPLAKASPAASRASSAKGATSAPGKVVTAAAQAKQGSPAKVKPLAKSLQNSTALARSQVSAPAMGKAVATAAQARARPGEDTESSEEESDSEEEAPAQAKPLGKTSQLRAVSAPAKESPGKRAVLAPPGKAGPAASQAQAGKQEEDSGSSSEEESDSEGEAPATMTLAQVIKPPLIFVDPNRSPAGPAVTPAQAQAASAPRKGHPSESPAGSSSSESEDEEVIPATQHETPAIRTSVGATPTARLKTAPRASGATAKSGKEPSRESGGKKQEGPATQVGSAVATPQSTPVQARVTSKLGKPTLLEGQQATATPSGQPKAQAAGSSDDSEDSSNSSSGNEGDTEQPTAAMPARRLGPVPSRKETLVEETSAESSEDEMVASSQSLLSGYVTPGLTPANSQASKATPRPDPKPSVSSPPATKEDPGGKWEAAPQAAGAMSPQAGGKEAALGATPQKPKKGLGSPPASRLALQNDIAQRLVGAPWPLSEAQVQASVAKVLAELLEQERKKATDTAKEGSRQGCTSRKRKLSGDQLAARAPKSKKKKQPAAGEDGGNTVSLEKASGTSKGKGKSDKASGDKEKKGKGPLGSQGAKDKPAAKAEGGGQSNPKSKKEKKSDKKKKDKEKKEKKKKAKKALAKDSESPLQKKKKKKKKTAEQTV</sequence>
<feature type="compositionally biased region" description="Low complexity" evidence="1">
    <location>
        <begin position="189"/>
        <end position="199"/>
    </location>
</feature>
<feature type="compositionally biased region" description="Low complexity" evidence="1">
    <location>
        <begin position="450"/>
        <end position="460"/>
    </location>
</feature>
<feature type="compositionally biased region" description="Acidic residues" evidence="1">
    <location>
        <begin position="77"/>
        <end position="86"/>
    </location>
</feature>
<feature type="compositionally biased region" description="Basic and acidic residues" evidence="1">
    <location>
        <begin position="113"/>
        <end position="125"/>
    </location>
</feature>
<evidence type="ECO:0000313" key="3">
    <source>
        <dbReference type="Proteomes" id="UP000189704"/>
    </source>
</evidence>
<feature type="compositionally biased region" description="Low complexity" evidence="1">
    <location>
        <begin position="705"/>
        <end position="728"/>
    </location>
</feature>
<dbReference type="OrthoDB" id="9838304at2759"/>
<feature type="compositionally biased region" description="Acidic residues" evidence="1">
    <location>
        <begin position="745"/>
        <end position="759"/>
    </location>
</feature>
<protein>
    <submittedName>
        <fullName evidence="4">LOW QUALITY PROTEIN: treacle protein</fullName>
    </submittedName>
</protein>
<feature type="compositionally biased region" description="Low complexity" evidence="1">
    <location>
        <begin position="956"/>
        <end position="987"/>
    </location>
</feature>
<feature type="compositionally biased region" description="Basic and acidic residues" evidence="1">
    <location>
        <begin position="1340"/>
        <end position="1353"/>
    </location>
</feature>
<feature type="compositionally biased region" description="Acidic residues" evidence="1">
    <location>
        <begin position="265"/>
        <end position="275"/>
    </location>
</feature>
<evidence type="ECO:0000259" key="2">
    <source>
        <dbReference type="Pfam" id="PF03546"/>
    </source>
</evidence>
<feature type="region of interest" description="Disordered" evidence="1">
    <location>
        <begin position="419"/>
        <end position="1239"/>
    </location>
</feature>
<dbReference type="GO" id="GO:0005730">
    <property type="term" value="C:nucleolus"/>
    <property type="evidence" value="ECO:0007669"/>
    <property type="project" value="TreeGrafter"/>
</dbReference>
<feature type="domain" description="Treacle protein" evidence="2">
    <location>
        <begin position="416"/>
        <end position="888"/>
    </location>
</feature>
<dbReference type="CTD" id="6949"/>
<feature type="compositionally biased region" description="Basic and acidic residues" evidence="1">
    <location>
        <begin position="1030"/>
        <end position="1044"/>
    </location>
</feature>
<feature type="compositionally biased region" description="Acidic residues" evidence="1">
    <location>
        <begin position="1140"/>
        <end position="1149"/>
    </location>
</feature>
<feature type="region of interest" description="Disordered" evidence="1">
    <location>
        <begin position="46"/>
        <end position="394"/>
    </location>
</feature>